<organism evidence="1">
    <name type="scientific">Anguilla anguilla</name>
    <name type="common">European freshwater eel</name>
    <name type="synonym">Muraena anguilla</name>
    <dbReference type="NCBI Taxonomy" id="7936"/>
    <lineage>
        <taxon>Eukaryota</taxon>
        <taxon>Metazoa</taxon>
        <taxon>Chordata</taxon>
        <taxon>Craniata</taxon>
        <taxon>Vertebrata</taxon>
        <taxon>Euteleostomi</taxon>
        <taxon>Actinopterygii</taxon>
        <taxon>Neopterygii</taxon>
        <taxon>Teleostei</taxon>
        <taxon>Anguilliformes</taxon>
        <taxon>Anguillidae</taxon>
        <taxon>Anguilla</taxon>
    </lineage>
</organism>
<accession>A0A0E9SF66</accession>
<reference evidence="1" key="1">
    <citation type="submission" date="2014-11" db="EMBL/GenBank/DDBJ databases">
        <authorList>
            <person name="Amaro Gonzalez C."/>
        </authorList>
    </citation>
    <scope>NUCLEOTIDE SEQUENCE</scope>
</reference>
<evidence type="ECO:0000313" key="1">
    <source>
        <dbReference type="EMBL" id="JAH39310.1"/>
    </source>
</evidence>
<proteinExistence type="predicted"/>
<name>A0A0E9SF66_ANGAN</name>
<sequence length="76" mass="8664">MCILKIKKIELVKLRRNKLASPACASITRAEHFSMFLPVRTSVWGKWQSHIKDCETAIARIMLSHFSICVFGAESE</sequence>
<protein>
    <submittedName>
        <fullName evidence="1">Uncharacterized protein</fullName>
    </submittedName>
</protein>
<dbReference type="EMBL" id="GBXM01069267">
    <property type="protein sequence ID" value="JAH39310.1"/>
    <property type="molecule type" value="Transcribed_RNA"/>
</dbReference>
<dbReference type="AlphaFoldDB" id="A0A0E9SF66"/>
<reference evidence="1" key="2">
    <citation type="journal article" date="2015" name="Fish Shellfish Immunol.">
        <title>Early steps in the European eel (Anguilla anguilla)-Vibrio vulnificus interaction in the gills: Role of the RtxA13 toxin.</title>
        <authorList>
            <person name="Callol A."/>
            <person name="Pajuelo D."/>
            <person name="Ebbesson L."/>
            <person name="Teles M."/>
            <person name="MacKenzie S."/>
            <person name="Amaro C."/>
        </authorList>
    </citation>
    <scope>NUCLEOTIDE SEQUENCE</scope>
</reference>